<evidence type="ECO:0000313" key="1">
    <source>
        <dbReference type="EMBL" id="KAF2671423.1"/>
    </source>
</evidence>
<evidence type="ECO:0000313" key="2">
    <source>
        <dbReference type="Proteomes" id="UP000799302"/>
    </source>
</evidence>
<dbReference type="Proteomes" id="UP000799302">
    <property type="component" value="Unassembled WGS sequence"/>
</dbReference>
<keyword evidence="2" id="KW-1185">Reference proteome</keyword>
<gene>
    <name evidence="1" type="ORF">BT63DRAFT_412456</name>
</gene>
<protein>
    <submittedName>
        <fullName evidence="1">Uncharacterized protein</fullName>
    </submittedName>
</protein>
<proteinExistence type="predicted"/>
<accession>A0A6A6UIX5</accession>
<dbReference type="EMBL" id="MU004233">
    <property type="protein sequence ID" value="KAF2671423.1"/>
    <property type="molecule type" value="Genomic_DNA"/>
</dbReference>
<dbReference type="AlphaFoldDB" id="A0A6A6UIX5"/>
<organism evidence="1 2">
    <name type="scientific">Microthyrium microscopicum</name>
    <dbReference type="NCBI Taxonomy" id="703497"/>
    <lineage>
        <taxon>Eukaryota</taxon>
        <taxon>Fungi</taxon>
        <taxon>Dikarya</taxon>
        <taxon>Ascomycota</taxon>
        <taxon>Pezizomycotina</taxon>
        <taxon>Dothideomycetes</taxon>
        <taxon>Dothideomycetes incertae sedis</taxon>
        <taxon>Microthyriales</taxon>
        <taxon>Microthyriaceae</taxon>
        <taxon>Microthyrium</taxon>
    </lineage>
</organism>
<sequence>MADITTNRGMSTNLALGKRMREGRFLRPMQAVKAICDGYRPEDHRRSQSQWKKEKVVRHGWLKPTDAIHLSYASVEKLRRTAAKENGSSTNMKASDAGFCLTGFQLAGHERMLLHDGTQDFVGSCDGADVALQQSCGEVSAYFDFRLVRVGRVCFAFFLRLFAGRDNTIVPKAAQSESESRQL</sequence>
<reference evidence="1" key="1">
    <citation type="journal article" date="2020" name="Stud. Mycol.">
        <title>101 Dothideomycetes genomes: a test case for predicting lifestyles and emergence of pathogens.</title>
        <authorList>
            <person name="Haridas S."/>
            <person name="Albert R."/>
            <person name="Binder M."/>
            <person name="Bloem J."/>
            <person name="Labutti K."/>
            <person name="Salamov A."/>
            <person name="Andreopoulos B."/>
            <person name="Baker S."/>
            <person name="Barry K."/>
            <person name="Bills G."/>
            <person name="Bluhm B."/>
            <person name="Cannon C."/>
            <person name="Castanera R."/>
            <person name="Culley D."/>
            <person name="Daum C."/>
            <person name="Ezra D."/>
            <person name="Gonzalez J."/>
            <person name="Henrissat B."/>
            <person name="Kuo A."/>
            <person name="Liang C."/>
            <person name="Lipzen A."/>
            <person name="Lutzoni F."/>
            <person name="Magnuson J."/>
            <person name="Mondo S."/>
            <person name="Nolan M."/>
            <person name="Ohm R."/>
            <person name="Pangilinan J."/>
            <person name="Park H.-J."/>
            <person name="Ramirez L."/>
            <person name="Alfaro M."/>
            <person name="Sun H."/>
            <person name="Tritt A."/>
            <person name="Yoshinaga Y."/>
            <person name="Zwiers L.-H."/>
            <person name="Turgeon B."/>
            <person name="Goodwin S."/>
            <person name="Spatafora J."/>
            <person name="Crous P."/>
            <person name="Grigoriev I."/>
        </authorList>
    </citation>
    <scope>NUCLEOTIDE SEQUENCE</scope>
    <source>
        <strain evidence="1">CBS 115976</strain>
    </source>
</reference>
<name>A0A6A6UIX5_9PEZI</name>